<sequence>MVLSIVAVVWLLFVNAQRTERESRYIEQSSQLLMLSQRLAKDAREAVLGQPVAFKALKDSRDRFEAIVVTLRDGNPALGVQPTPVKIRPALDAVIKLWAPKPNEGLRAQVDQITSQEKPLFEMRDHVLAINQMSPLLLAISDEVVELGARAGMRQDQLYIASRQGMLSQRIAKDVNLFSQGGGEAAVAAAQFGKDAKLFKESEMRLRKVAPPVIRAKLEESVGIFKDINNHVEGILGSAAELFVSQRASQIVFEQSDPLLKEVGTLVDAYGELGEARAIVRVGIVGSGMASLLFLFLLTRRLVVDARGRARVSSEQNRVTQDAILKLLDEMGSLADGDLTIQPEVTEQITGAIADSINYAVREMRNLVLHIKEASAQVASASESSRQTATELTEAALRQAVQITETTDKVKAMARSMDDMSKSAERSAEVAQGSVATAKRGAEAVQDTIKGMDQMREQIQETAKRIKRLGESSQQIGEIVELINDIAEQTNILSLNAAIQAAMAGEAGRGFAVVADEVQRLAERSAEATKQIGELVKTIQADTNEAVASMEQATNGVVETTRLADAAGQALGEIESVSEQLSDLIVSIARDAHRQSETATDVSGSMAKIQETTTLTSSGSRQTAESIGKLSDLARELQASVAGFKLPA</sequence>
<dbReference type="Proteomes" id="UP000179344">
    <property type="component" value="Unassembled WGS sequence"/>
</dbReference>
<evidence type="ECO:0000313" key="10">
    <source>
        <dbReference type="Proteomes" id="UP000179344"/>
    </source>
</evidence>
<evidence type="ECO:0000259" key="8">
    <source>
        <dbReference type="PROSITE" id="PS50111"/>
    </source>
</evidence>
<dbReference type="Pfam" id="PF00015">
    <property type="entry name" value="MCPsignal"/>
    <property type="match status" value="1"/>
</dbReference>
<dbReference type="GO" id="GO:0006935">
    <property type="term" value="P:chemotaxis"/>
    <property type="evidence" value="ECO:0007669"/>
    <property type="project" value="UniProtKB-ARBA"/>
</dbReference>
<evidence type="ECO:0000256" key="1">
    <source>
        <dbReference type="ARBA" id="ARBA00004141"/>
    </source>
</evidence>
<dbReference type="InterPro" id="IPR004089">
    <property type="entry name" value="MCPsignal_dom"/>
</dbReference>
<accession>A0A1F6TH76</accession>
<evidence type="ECO:0000313" key="9">
    <source>
        <dbReference type="EMBL" id="OGI44464.1"/>
    </source>
</evidence>
<evidence type="ECO:0000256" key="7">
    <source>
        <dbReference type="PROSITE-ProRule" id="PRU00284"/>
    </source>
</evidence>
<organism evidence="9 10">
    <name type="scientific">Candidatus Muproteobacteria bacterium RBG_16_65_31</name>
    <dbReference type="NCBI Taxonomy" id="1817759"/>
    <lineage>
        <taxon>Bacteria</taxon>
        <taxon>Pseudomonadati</taxon>
        <taxon>Pseudomonadota</taxon>
        <taxon>Candidatus Muproteobacteria</taxon>
    </lineage>
</organism>
<keyword evidence="3" id="KW-1133">Transmembrane helix</keyword>
<dbReference type="AlphaFoldDB" id="A0A1F6TH76"/>
<dbReference type="GO" id="GO:0016020">
    <property type="term" value="C:membrane"/>
    <property type="evidence" value="ECO:0007669"/>
    <property type="project" value="UniProtKB-SubCell"/>
</dbReference>
<dbReference type="SUPFAM" id="SSF58104">
    <property type="entry name" value="Methyl-accepting chemotaxis protein (MCP) signaling domain"/>
    <property type="match status" value="1"/>
</dbReference>
<gene>
    <name evidence="9" type="ORF">A2V92_00530</name>
</gene>
<dbReference type="SMART" id="SM00283">
    <property type="entry name" value="MA"/>
    <property type="match status" value="1"/>
</dbReference>
<comment type="subcellular location">
    <subcellularLocation>
        <location evidence="1">Membrane</location>
        <topology evidence="1">Multi-pass membrane protein</topology>
    </subcellularLocation>
</comment>
<comment type="similarity">
    <text evidence="6">Belongs to the methyl-accepting chemotaxis (MCP) protein family.</text>
</comment>
<evidence type="ECO:0000256" key="5">
    <source>
        <dbReference type="ARBA" id="ARBA00023224"/>
    </source>
</evidence>
<reference evidence="9 10" key="1">
    <citation type="journal article" date="2016" name="Nat. Commun.">
        <title>Thousands of microbial genomes shed light on interconnected biogeochemical processes in an aquifer system.</title>
        <authorList>
            <person name="Anantharaman K."/>
            <person name="Brown C.T."/>
            <person name="Hug L.A."/>
            <person name="Sharon I."/>
            <person name="Castelle C.J."/>
            <person name="Probst A.J."/>
            <person name="Thomas B.C."/>
            <person name="Singh A."/>
            <person name="Wilkins M.J."/>
            <person name="Karaoz U."/>
            <person name="Brodie E.L."/>
            <person name="Williams K.H."/>
            <person name="Hubbard S.S."/>
            <person name="Banfield J.F."/>
        </authorList>
    </citation>
    <scope>NUCLEOTIDE SEQUENCE [LARGE SCALE GENOMIC DNA]</scope>
</reference>
<name>A0A1F6TH76_9PROT</name>
<dbReference type="GO" id="GO:0007165">
    <property type="term" value="P:signal transduction"/>
    <property type="evidence" value="ECO:0007669"/>
    <property type="project" value="UniProtKB-KW"/>
</dbReference>
<dbReference type="PROSITE" id="PS50111">
    <property type="entry name" value="CHEMOTAXIS_TRANSDUC_2"/>
    <property type="match status" value="1"/>
</dbReference>
<evidence type="ECO:0000256" key="3">
    <source>
        <dbReference type="ARBA" id="ARBA00022989"/>
    </source>
</evidence>
<feature type="domain" description="Methyl-accepting transducer" evidence="8">
    <location>
        <begin position="374"/>
        <end position="610"/>
    </location>
</feature>
<evidence type="ECO:0000256" key="4">
    <source>
        <dbReference type="ARBA" id="ARBA00023136"/>
    </source>
</evidence>
<dbReference type="CDD" id="cd11386">
    <property type="entry name" value="MCP_signal"/>
    <property type="match status" value="1"/>
</dbReference>
<dbReference type="FunFam" id="1.10.287.950:FF:000001">
    <property type="entry name" value="Methyl-accepting chemotaxis sensory transducer"/>
    <property type="match status" value="1"/>
</dbReference>
<dbReference type="EMBL" id="MFST01000047">
    <property type="protein sequence ID" value="OGI44464.1"/>
    <property type="molecule type" value="Genomic_DNA"/>
</dbReference>
<comment type="caution">
    <text evidence="9">The sequence shown here is derived from an EMBL/GenBank/DDBJ whole genome shotgun (WGS) entry which is preliminary data.</text>
</comment>
<dbReference type="PANTHER" id="PTHR32089:SF119">
    <property type="entry name" value="METHYL-ACCEPTING CHEMOTAXIS PROTEIN CTPL"/>
    <property type="match status" value="1"/>
</dbReference>
<keyword evidence="2" id="KW-0812">Transmembrane</keyword>
<protein>
    <recommendedName>
        <fullName evidence="8">Methyl-accepting transducer domain-containing protein</fullName>
    </recommendedName>
</protein>
<keyword evidence="5 7" id="KW-0807">Transducer</keyword>
<dbReference type="Pfam" id="PF13675">
    <property type="entry name" value="PilJ"/>
    <property type="match status" value="1"/>
</dbReference>
<keyword evidence="4" id="KW-0472">Membrane</keyword>
<proteinExistence type="inferred from homology"/>
<evidence type="ECO:0000256" key="6">
    <source>
        <dbReference type="ARBA" id="ARBA00029447"/>
    </source>
</evidence>
<evidence type="ECO:0000256" key="2">
    <source>
        <dbReference type="ARBA" id="ARBA00022692"/>
    </source>
</evidence>
<dbReference type="InterPro" id="IPR029095">
    <property type="entry name" value="NarX-like_N"/>
</dbReference>
<dbReference type="Gene3D" id="1.10.287.950">
    <property type="entry name" value="Methyl-accepting chemotaxis protein"/>
    <property type="match status" value="1"/>
</dbReference>
<dbReference type="PANTHER" id="PTHR32089">
    <property type="entry name" value="METHYL-ACCEPTING CHEMOTAXIS PROTEIN MCPB"/>
    <property type="match status" value="1"/>
</dbReference>